<evidence type="ECO:0000313" key="8">
    <source>
        <dbReference type="EMBL" id="HIY96827.1"/>
    </source>
</evidence>
<evidence type="ECO:0000256" key="6">
    <source>
        <dbReference type="PIRSR" id="PIRSR617867-1"/>
    </source>
</evidence>
<feature type="active site" description="Nucleophile" evidence="6">
    <location>
        <position position="8"/>
    </location>
</feature>
<dbReference type="InterPro" id="IPR017867">
    <property type="entry name" value="Tyr_phospatase_low_mol_wt"/>
</dbReference>
<accession>A0A9D2CSL3</accession>
<evidence type="ECO:0000256" key="3">
    <source>
        <dbReference type="ARBA" id="ARBA00022801"/>
    </source>
</evidence>
<evidence type="ECO:0000256" key="1">
    <source>
        <dbReference type="ARBA" id="ARBA00011063"/>
    </source>
</evidence>
<name>A0A9D2CSL3_9FIRM</name>
<organism evidence="8 9">
    <name type="scientific">Candidatus Borkfalkia excrementigallinarum</name>
    <dbReference type="NCBI Taxonomy" id="2838506"/>
    <lineage>
        <taxon>Bacteria</taxon>
        <taxon>Bacillati</taxon>
        <taxon>Bacillota</taxon>
        <taxon>Clostridia</taxon>
        <taxon>Christensenellales</taxon>
        <taxon>Christensenellaceae</taxon>
        <taxon>Candidatus Borkfalkia</taxon>
    </lineage>
</organism>
<dbReference type="PANTHER" id="PTHR11717">
    <property type="entry name" value="LOW MOLECULAR WEIGHT PROTEIN TYROSINE PHOSPHATASE"/>
    <property type="match status" value="1"/>
</dbReference>
<evidence type="ECO:0000256" key="2">
    <source>
        <dbReference type="ARBA" id="ARBA00013064"/>
    </source>
</evidence>
<keyword evidence="4" id="KW-0904">Protein phosphatase</keyword>
<dbReference type="InterPro" id="IPR036196">
    <property type="entry name" value="Ptyr_pPase_sf"/>
</dbReference>
<evidence type="ECO:0000259" key="7">
    <source>
        <dbReference type="SMART" id="SM00226"/>
    </source>
</evidence>
<dbReference type="EMBL" id="DXCQ01000028">
    <property type="protein sequence ID" value="HIY96827.1"/>
    <property type="molecule type" value="Genomic_DNA"/>
</dbReference>
<dbReference type="InterPro" id="IPR023485">
    <property type="entry name" value="Ptyr_pPase"/>
</dbReference>
<feature type="active site" evidence="6">
    <location>
        <position position="14"/>
    </location>
</feature>
<dbReference type="SMART" id="SM00226">
    <property type="entry name" value="LMWPc"/>
    <property type="match status" value="1"/>
</dbReference>
<evidence type="ECO:0000256" key="4">
    <source>
        <dbReference type="ARBA" id="ARBA00022912"/>
    </source>
</evidence>
<comment type="catalytic activity">
    <reaction evidence="5">
        <text>O-phospho-L-tyrosyl-[protein] + H2O = L-tyrosyl-[protein] + phosphate</text>
        <dbReference type="Rhea" id="RHEA:10684"/>
        <dbReference type="Rhea" id="RHEA-COMP:10136"/>
        <dbReference type="Rhea" id="RHEA-COMP:20101"/>
        <dbReference type="ChEBI" id="CHEBI:15377"/>
        <dbReference type="ChEBI" id="CHEBI:43474"/>
        <dbReference type="ChEBI" id="CHEBI:46858"/>
        <dbReference type="ChEBI" id="CHEBI:61978"/>
        <dbReference type="EC" id="3.1.3.48"/>
    </reaction>
</comment>
<evidence type="ECO:0000256" key="5">
    <source>
        <dbReference type="ARBA" id="ARBA00051722"/>
    </source>
</evidence>
<feature type="active site" description="Proton donor" evidence="6">
    <location>
        <position position="123"/>
    </location>
</feature>
<dbReference type="EC" id="3.1.3.48" evidence="2"/>
<reference evidence="8" key="1">
    <citation type="journal article" date="2021" name="PeerJ">
        <title>Extensive microbial diversity within the chicken gut microbiome revealed by metagenomics and culture.</title>
        <authorList>
            <person name="Gilroy R."/>
            <person name="Ravi A."/>
            <person name="Getino M."/>
            <person name="Pursley I."/>
            <person name="Horton D.L."/>
            <person name="Alikhan N.F."/>
            <person name="Baker D."/>
            <person name="Gharbi K."/>
            <person name="Hall N."/>
            <person name="Watson M."/>
            <person name="Adriaenssens E.M."/>
            <person name="Foster-Nyarko E."/>
            <person name="Jarju S."/>
            <person name="Secka A."/>
            <person name="Antonio M."/>
            <person name="Oren A."/>
            <person name="Chaudhuri R.R."/>
            <person name="La Ragione R."/>
            <person name="Hildebrand F."/>
            <person name="Pallen M.J."/>
        </authorList>
    </citation>
    <scope>NUCLEOTIDE SEQUENCE</scope>
    <source>
        <strain evidence="8">1345</strain>
    </source>
</reference>
<dbReference type="Pfam" id="PF01451">
    <property type="entry name" value="LMWPc"/>
    <property type="match status" value="1"/>
</dbReference>
<dbReference type="Proteomes" id="UP000886750">
    <property type="component" value="Unassembled WGS sequence"/>
</dbReference>
<feature type="domain" description="Phosphotyrosine protein phosphatase I" evidence="7">
    <location>
        <begin position="2"/>
        <end position="147"/>
    </location>
</feature>
<protein>
    <recommendedName>
        <fullName evidence="2">protein-tyrosine-phosphatase</fullName>
        <ecNumber evidence="2">3.1.3.48</ecNumber>
    </recommendedName>
</protein>
<gene>
    <name evidence="8" type="ORF">H9729_03990</name>
</gene>
<proteinExistence type="inferred from homology"/>
<dbReference type="PANTHER" id="PTHR11717:SF7">
    <property type="entry name" value="LOW MOLECULAR WEIGHT PHOSPHOTYROSINE PROTEIN PHOSPHATASE"/>
    <property type="match status" value="1"/>
</dbReference>
<dbReference type="CDD" id="cd16343">
    <property type="entry name" value="LMWPTP"/>
    <property type="match status" value="1"/>
</dbReference>
<comment type="caution">
    <text evidence="8">The sequence shown here is derived from an EMBL/GenBank/DDBJ whole genome shotgun (WGS) entry which is preliminary data.</text>
</comment>
<dbReference type="SUPFAM" id="SSF52788">
    <property type="entry name" value="Phosphotyrosine protein phosphatases I"/>
    <property type="match status" value="1"/>
</dbReference>
<dbReference type="Gene3D" id="3.40.50.2300">
    <property type="match status" value="1"/>
</dbReference>
<dbReference type="InterPro" id="IPR050438">
    <property type="entry name" value="LMW_PTPase"/>
</dbReference>
<comment type="similarity">
    <text evidence="1">Belongs to the low molecular weight phosphotyrosine protein phosphatase family.</text>
</comment>
<sequence>MHNVLFVCLGNICRSPMAEFMFKEKVAQMGLAEEFTIASAGTSSEEEGNPVYPPARAELARHGISCTGKRARKLTSADYTKFDHILAAESRNVNAALRIFGGDPEKKVFRILDFSDRPRDISDPWWTGDFATAYRDIEEGIDGFLRSLFRSGKLSPKKSG</sequence>
<reference evidence="8" key="2">
    <citation type="submission" date="2021-04" db="EMBL/GenBank/DDBJ databases">
        <authorList>
            <person name="Gilroy R."/>
        </authorList>
    </citation>
    <scope>NUCLEOTIDE SEQUENCE</scope>
    <source>
        <strain evidence="8">1345</strain>
    </source>
</reference>
<keyword evidence="3" id="KW-0378">Hydrolase</keyword>
<dbReference type="PRINTS" id="PR00719">
    <property type="entry name" value="LMWPTPASE"/>
</dbReference>
<evidence type="ECO:0000313" key="9">
    <source>
        <dbReference type="Proteomes" id="UP000886750"/>
    </source>
</evidence>
<dbReference type="AlphaFoldDB" id="A0A9D2CSL3"/>
<dbReference type="GO" id="GO:0004725">
    <property type="term" value="F:protein tyrosine phosphatase activity"/>
    <property type="evidence" value="ECO:0007669"/>
    <property type="project" value="UniProtKB-EC"/>
</dbReference>